<dbReference type="Pfam" id="PF15644">
    <property type="entry name" value="Gln_amidase"/>
    <property type="match status" value="1"/>
</dbReference>
<proteinExistence type="predicted"/>
<comment type="caution">
    <text evidence="2">The sequence shown here is derived from an EMBL/GenBank/DDBJ whole genome shotgun (WGS) entry which is preliminary data.</text>
</comment>
<reference evidence="2" key="1">
    <citation type="submission" date="2023-03" db="EMBL/GenBank/DDBJ databases">
        <title>Actinoallomurus iriomotensis NBRC 103681.</title>
        <authorList>
            <person name="Ichikawa N."/>
            <person name="Sato H."/>
            <person name="Tonouchi N."/>
        </authorList>
    </citation>
    <scope>NUCLEOTIDE SEQUENCE</scope>
    <source>
        <strain evidence="2">NBRC 103681</strain>
    </source>
</reference>
<dbReference type="RefSeq" id="WP_285634964.1">
    <property type="nucleotide sequence ID" value="NZ_BSTJ01000017.1"/>
</dbReference>
<feature type="domain" description="Tox-PL" evidence="1">
    <location>
        <begin position="101"/>
        <end position="203"/>
    </location>
</feature>
<evidence type="ECO:0000259" key="1">
    <source>
        <dbReference type="Pfam" id="PF15644"/>
    </source>
</evidence>
<accession>A0A9W6RSL9</accession>
<evidence type="ECO:0000313" key="2">
    <source>
        <dbReference type="EMBL" id="GLY81079.1"/>
    </source>
</evidence>
<gene>
    <name evidence="2" type="ORF">Airi01_093460</name>
</gene>
<dbReference type="InterPro" id="IPR028908">
    <property type="entry name" value="Tox-PL_dom"/>
</dbReference>
<protein>
    <recommendedName>
        <fullName evidence="1">Tox-PL domain-containing protein</fullName>
    </recommendedName>
</protein>
<dbReference type="Proteomes" id="UP001165135">
    <property type="component" value="Unassembled WGS sequence"/>
</dbReference>
<evidence type="ECO:0000313" key="3">
    <source>
        <dbReference type="Proteomes" id="UP001165135"/>
    </source>
</evidence>
<sequence length="231" mass="25532">MDVGGAESVAREAVEKIGIFHAAADFWREPADVGGGGRLLEFRPHEAAKFPDRELFLDYSYREHYAAISDVLDKARARGSSLSVDDMREILPHVNPGDFKNNCKECAFALDDIVHGTPRVAGPSLSIKVSEQLPTMTRRAYRLGGVTDYLKSSDLQSIENRISTEKHGTTGMLMWDPVAPNTPGHVINVVTTSEFPIYIDVQTQTMGTELSAEAFSHEMNFYYFKTGVSGL</sequence>
<dbReference type="EMBL" id="BSTJ01000017">
    <property type="protein sequence ID" value="GLY81079.1"/>
    <property type="molecule type" value="Genomic_DNA"/>
</dbReference>
<name>A0A9W6RSL9_9ACTN</name>
<dbReference type="AlphaFoldDB" id="A0A9W6RSL9"/>
<organism evidence="2 3">
    <name type="scientific">Actinoallomurus iriomotensis</name>
    <dbReference type="NCBI Taxonomy" id="478107"/>
    <lineage>
        <taxon>Bacteria</taxon>
        <taxon>Bacillati</taxon>
        <taxon>Actinomycetota</taxon>
        <taxon>Actinomycetes</taxon>
        <taxon>Streptosporangiales</taxon>
        <taxon>Thermomonosporaceae</taxon>
        <taxon>Actinoallomurus</taxon>
    </lineage>
</organism>